<dbReference type="GO" id="GO:0006139">
    <property type="term" value="P:nucleobase-containing compound metabolic process"/>
    <property type="evidence" value="ECO:0007669"/>
    <property type="project" value="InterPro"/>
</dbReference>
<organism evidence="2 3">
    <name type="scientific">Leucobacter massiliensis</name>
    <dbReference type="NCBI Taxonomy" id="1686285"/>
    <lineage>
        <taxon>Bacteria</taxon>
        <taxon>Bacillati</taxon>
        <taxon>Actinomycetota</taxon>
        <taxon>Actinomycetes</taxon>
        <taxon>Micrococcales</taxon>
        <taxon>Microbacteriaceae</taxon>
        <taxon>Leucobacter</taxon>
    </lineage>
</organism>
<name>A0A2S9QRC8_9MICO</name>
<evidence type="ECO:0000259" key="1">
    <source>
        <dbReference type="PROSITE" id="PS50967"/>
    </source>
</evidence>
<dbReference type="GO" id="GO:0008408">
    <property type="term" value="F:3'-5' exonuclease activity"/>
    <property type="evidence" value="ECO:0007669"/>
    <property type="project" value="InterPro"/>
</dbReference>
<dbReference type="InterPro" id="IPR002121">
    <property type="entry name" value="HRDC_dom"/>
</dbReference>
<dbReference type="Gene3D" id="3.30.420.10">
    <property type="entry name" value="Ribonuclease H-like superfamily/Ribonuclease H"/>
    <property type="match status" value="1"/>
</dbReference>
<proteinExistence type="predicted"/>
<dbReference type="AlphaFoldDB" id="A0A2S9QRC8"/>
<dbReference type="SUPFAM" id="SSF47819">
    <property type="entry name" value="HRDC-like"/>
    <property type="match status" value="1"/>
</dbReference>
<dbReference type="PANTHER" id="PTHR47649">
    <property type="entry name" value="RIBONUCLEASE D"/>
    <property type="match status" value="1"/>
</dbReference>
<dbReference type="Gene3D" id="1.10.150.80">
    <property type="entry name" value="HRDC domain"/>
    <property type="match status" value="2"/>
</dbReference>
<evidence type="ECO:0000313" key="2">
    <source>
        <dbReference type="EMBL" id="PRI12139.1"/>
    </source>
</evidence>
<dbReference type="GO" id="GO:0000166">
    <property type="term" value="F:nucleotide binding"/>
    <property type="evidence" value="ECO:0007669"/>
    <property type="project" value="InterPro"/>
</dbReference>
<dbReference type="Pfam" id="PF00570">
    <property type="entry name" value="HRDC"/>
    <property type="match status" value="1"/>
</dbReference>
<dbReference type="InterPro" id="IPR041605">
    <property type="entry name" value="Exo_C"/>
</dbReference>
<sequence>MVDQSELHTEWSLVADDRGLERAAEELASGTGPLGVDAERASGFRYGSDAYLVQVSRRGARPLLFDPTGIGDFAPLAQAIGNDEWILHAASQDIPCLTELGLRPARLFDTELGARLLGYERVGLGALVERLLGIHLEKAHSAADWSQRPLPDAWLEYAALDVALLPDLRDAVLADLERQGKLEYALQEFEAVRTRPEKPRAAEPWRKLSGGHVLRTPRALAIARELWLARDALARERDVAPGRLIPDSSIVAAAAANPRSAGELARLQSFKGRASRSELERWWAAVLAGKTSDELPGPRTRDPESIPHHRGWAQRHPEAAARLAAARAGVVAEAERLRIPVENLLTPDHLRAVAWRPPQPPTPEAIARRLTELGAREWQVGLTAPIISAAFVDLG</sequence>
<dbReference type="Proteomes" id="UP000238650">
    <property type="component" value="Unassembled WGS sequence"/>
</dbReference>
<comment type="caution">
    <text evidence="2">The sequence shown here is derived from an EMBL/GenBank/DDBJ whole genome shotgun (WGS) entry which is preliminary data.</text>
</comment>
<dbReference type="InterPro" id="IPR012337">
    <property type="entry name" value="RNaseH-like_sf"/>
</dbReference>
<dbReference type="InterPro" id="IPR044876">
    <property type="entry name" value="HRDC_dom_sf"/>
</dbReference>
<dbReference type="Pfam" id="PF01612">
    <property type="entry name" value="DNA_pol_A_exo1"/>
    <property type="match status" value="1"/>
</dbReference>
<gene>
    <name evidence="2" type="ORF">B4915_03535</name>
</gene>
<evidence type="ECO:0000313" key="3">
    <source>
        <dbReference type="Proteomes" id="UP000238650"/>
    </source>
</evidence>
<dbReference type="InterPro" id="IPR051086">
    <property type="entry name" value="RNase_D-like"/>
</dbReference>
<dbReference type="RefSeq" id="WP_105804448.1">
    <property type="nucleotide sequence ID" value="NZ_MWZD01000013.1"/>
</dbReference>
<dbReference type="InterPro" id="IPR036397">
    <property type="entry name" value="RNaseH_sf"/>
</dbReference>
<protein>
    <submittedName>
        <fullName evidence="2">Ribonuclease D</fullName>
    </submittedName>
</protein>
<dbReference type="CDD" id="cd06142">
    <property type="entry name" value="RNaseD_exo"/>
    <property type="match status" value="1"/>
</dbReference>
<dbReference type="Pfam" id="PF18305">
    <property type="entry name" value="DNA_pol_A_exoN"/>
    <property type="match status" value="1"/>
</dbReference>
<dbReference type="SMART" id="SM00474">
    <property type="entry name" value="35EXOc"/>
    <property type="match status" value="1"/>
</dbReference>
<dbReference type="SMART" id="SM00341">
    <property type="entry name" value="HRDC"/>
    <property type="match status" value="1"/>
</dbReference>
<dbReference type="SUPFAM" id="SSF53098">
    <property type="entry name" value="Ribonuclease H-like"/>
    <property type="match status" value="1"/>
</dbReference>
<dbReference type="EMBL" id="MWZD01000013">
    <property type="protein sequence ID" value="PRI12139.1"/>
    <property type="molecule type" value="Genomic_DNA"/>
</dbReference>
<dbReference type="InterPro" id="IPR002562">
    <property type="entry name" value="3'-5'_exonuclease_dom"/>
</dbReference>
<keyword evidence="3" id="KW-1185">Reference proteome</keyword>
<dbReference type="PROSITE" id="PS50967">
    <property type="entry name" value="HRDC"/>
    <property type="match status" value="1"/>
</dbReference>
<dbReference type="PANTHER" id="PTHR47649:SF1">
    <property type="entry name" value="RIBONUCLEASE D"/>
    <property type="match status" value="1"/>
</dbReference>
<reference evidence="2 3" key="1">
    <citation type="journal article" date="2017" name="New Microbes New Infect">
        <title>Genome sequence of 'Leucobacter massiliensis' sp. nov. isolated from human pharynx after travel to the 2014 Hajj.</title>
        <authorList>
            <person name="Leangapichart T."/>
            <person name="Gautret P."/>
            <person name="Nguyen T.T."/>
            <person name="Armstrong N."/>
            <person name="Rolain J.M."/>
        </authorList>
    </citation>
    <scope>NUCLEOTIDE SEQUENCE [LARGE SCALE GENOMIC DNA]</scope>
    <source>
        <strain evidence="2 3">122RC15</strain>
    </source>
</reference>
<dbReference type="GO" id="GO:0003676">
    <property type="term" value="F:nucleic acid binding"/>
    <property type="evidence" value="ECO:0007669"/>
    <property type="project" value="InterPro"/>
</dbReference>
<dbReference type="InterPro" id="IPR010997">
    <property type="entry name" value="HRDC-like_sf"/>
</dbReference>
<dbReference type="OrthoDB" id="144122at2"/>
<accession>A0A2S9QRC8</accession>
<feature type="domain" description="HRDC" evidence="1">
    <location>
        <begin position="216"/>
        <end position="296"/>
    </location>
</feature>